<comment type="caution">
    <text evidence="1">The sequence shown here is derived from an EMBL/GenBank/DDBJ whole genome shotgun (WGS) entry which is preliminary data.</text>
</comment>
<organism evidence="1 2">
    <name type="scientific">Ceratopteris richardii</name>
    <name type="common">Triangle waterfern</name>
    <dbReference type="NCBI Taxonomy" id="49495"/>
    <lineage>
        <taxon>Eukaryota</taxon>
        <taxon>Viridiplantae</taxon>
        <taxon>Streptophyta</taxon>
        <taxon>Embryophyta</taxon>
        <taxon>Tracheophyta</taxon>
        <taxon>Polypodiopsida</taxon>
        <taxon>Polypodiidae</taxon>
        <taxon>Polypodiales</taxon>
        <taxon>Pteridineae</taxon>
        <taxon>Pteridaceae</taxon>
        <taxon>Parkerioideae</taxon>
        <taxon>Ceratopteris</taxon>
    </lineage>
</organism>
<dbReference type="SUPFAM" id="SSF53335">
    <property type="entry name" value="S-adenosyl-L-methionine-dependent methyltransferases"/>
    <property type="match status" value="1"/>
</dbReference>
<dbReference type="Proteomes" id="UP000825935">
    <property type="component" value="Chromosome 24"/>
</dbReference>
<name>A0A8T2RUP2_CERRI</name>
<dbReference type="GO" id="GO:0008168">
    <property type="term" value="F:methyltransferase activity"/>
    <property type="evidence" value="ECO:0007669"/>
    <property type="project" value="InterPro"/>
</dbReference>
<dbReference type="PANTHER" id="PTHR31009">
    <property type="entry name" value="S-ADENOSYL-L-METHIONINE:CARBOXYL METHYLTRANSFERASE FAMILY PROTEIN"/>
    <property type="match status" value="1"/>
</dbReference>
<keyword evidence="2" id="KW-1185">Reference proteome</keyword>
<dbReference type="EMBL" id="CM035429">
    <property type="protein sequence ID" value="KAH7299208.1"/>
    <property type="molecule type" value="Genomic_DNA"/>
</dbReference>
<protein>
    <submittedName>
        <fullName evidence="1">Uncharacterized protein</fullName>
    </submittedName>
</protein>
<evidence type="ECO:0000313" key="2">
    <source>
        <dbReference type="Proteomes" id="UP000825935"/>
    </source>
</evidence>
<dbReference type="InterPro" id="IPR029063">
    <property type="entry name" value="SAM-dependent_MTases_sf"/>
</dbReference>
<accession>A0A8T2RUP2</accession>
<dbReference type="EMBL" id="CM035429">
    <property type="protein sequence ID" value="KAH7299207.1"/>
    <property type="molecule type" value="Genomic_DNA"/>
</dbReference>
<dbReference type="OrthoDB" id="1523883at2759"/>
<gene>
    <name evidence="1" type="ORF">KP509_24G000100</name>
</gene>
<sequence>MSNLGFPMLSGKEGYSINSGPQKSVLLRIRPILEQAIATQQLTLRDPSHRKSTIKLNRNLDMGNSVLEGEVEVGNAAIRTAAFVTDVQHDKDRGNFDARVFRIADMGSSCGPNCLANMQFMVEAIRKYERQAASSASAFSSTETRMESPQVPIHLQAFFCDLPSNDFNTLFLHRQNDYYHLNEDAGCFTAAVAGTVYGRLFPPLSLHLVFSSCCLHWLSHSPKLVSTQGCTEWNKGKIWVDGPLSNKAAGKAYAEQWNKDFMAFLKSRYEEMVEGGMMFLIIPCRDDSLPPHQMQRDSCFRNLEISWQQLTKEVDFDAKSPKNDDIQSTI</sequence>
<dbReference type="InterPro" id="IPR005299">
    <property type="entry name" value="MeTrfase_7"/>
</dbReference>
<proteinExistence type="predicted"/>
<reference evidence="1" key="1">
    <citation type="submission" date="2021-08" db="EMBL/GenBank/DDBJ databases">
        <title>WGS assembly of Ceratopteris richardii.</title>
        <authorList>
            <person name="Marchant D.B."/>
            <person name="Chen G."/>
            <person name="Jenkins J."/>
            <person name="Shu S."/>
            <person name="Leebens-Mack J."/>
            <person name="Grimwood J."/>
            <person name="Schmutz J."/>
            <person name="Soltis P."/>
            <person name="Soltis D."/>
            <person name="Chen Z.-H."/>
        </authorList>
    </citation>
    <scope>NUCLEOTIDE SEQUENCE</scope>
    <source>
        <strain evidence="1">Whitten #5841</strain>
        <tissue evidence="1">Leaf</tissue>
    </source>
</reference>
<dbReference type="Gene3D" id="3.40.50.150">
    <property type="entry name" value="Vaccinia Virus protein VP39"/>
    <property type="match status" value="1"/>
</dbReference>
<evidence type="ECO:0000313" key="1">
    <source>
        <dbReference type="EMBL" id="KAH7299208.1"/>
    </source>
</evidence>
<dbReference type="Pfam" id="PF03492">
    <property type="entry name" value="Methyltransf_7"/>
    <property type="match status" value="1"/>
</dbReference>
<dbReference type="AlphaFoldDB" id="A0A8T2RUP2"/>